<keyword evidence="1" id="KW-0472">Membrane</keyword>
<feature type="transmembrane region" description="Helical" evidence="1">
    <location>
        <begin position="12"/>
        <end position="32"/>
    </location>
</feature>
<proteinExistence type="predicted"/>
<evidence type="ECO:0000313" key="2">
    <source>
        <dbReference type="EMBL" id="KKU88192.1"/>
    </source>
</evidence>
<dbReference type="AlphaFoldDB" id="A0A0G1U270"/>
<dbReference type="Proteomes" id="UP000034772">
    <property type="component" value="Unassembled WGS sequence"/>
</dbReference>
<accession>A0A0G1U270</accession>
<name>A0A0G1U270_9BACT</name>
<evidence type="ECO:0008006" key="4">
    <source>
        <dbReference type="Google" id="ProtNLM"/>
    </source>
</evidence>
<keyword evidence="1" id="KW-0812">Transmembrane</keyword>
<protein>
    <recommendedName>
        <fullName evidence="4">LytR/CpsA/Psr regulator C-terminal domain-containing protein</fullName>
    </recommendedName>
</protein>
<comment type="caution">
    <text evidence="2">The sequence shown here is derived from an EMBL/GenBank/DDBJ whole genome shotgun (WGS) entry which is preliminary data.</text>
</comment>
<evidence type="ECO:0000313" key="3">
    <source>
        <dbReference type="Proteomes" id="UP000034772"/>
    </source>
</evidence>
<evidence type="ECO:0000256" key="1">
    <source>
        <dbReference type="SAM" id="Phobius"/>
    </source>
</evidence>
<sequence length="279" mass="31815">MTYKQRLKPSRLKLGLGFIYFVAGLLLFGWLWRQALQSQWHGNDDFSWVEQGRDSLTVKTLIPEYSRLIFWKIPGNTLVNTSHGYSTYQWKNVFTLGQIEGQGGRVLIRTSQETLGLAVAGWQAGGKTNLSWWDKLKWWYLTKFKTKQVITIDLGETPAWRAGSLSDGSRVWQVVEYQLDQLVNQETFSQAIAAESLSVSLVNDRYLSRVIRNHGIELVSVGSQEAVPEQTTIWVKETAQKDSLTVSWLKRLLPQAEVEVGAPEDYWSAIVIVLGKDYN</sequence>
<keyword evidence="1" id="KW-1133">Transmembrane helix</keyword>
<reference evidence="2 3" key="1">
    <citation type="journal article" date="2015" name="Nature">
        <title>rRNA introns, odd ribosomes, and small enigmatic genomes across a large radiation of phyla.</title>
        <authorList>
            <person name="Brown C.T."/>
            <person name="Hug L.A."/>
            <person name="Thomas B.C."/>
            <person name="Sharon I."/>
            <person name="Castelle C.J."/>
            <person name="Singh A."/>
            <person name="Wilkins M.J."/>
            <person name="Williams K.H."/>
            <person name="Banfield J.F."/>
        </authorList>
    </citation>
    <scope>NUCLEOTIDE SEQUENCE [LARGE SCALE GENOMIC DNA]</scope>
</reference>
<gene>
    <name evidence="2" type="ORF">UY17_C0001G0005</name>
</gene>
<organism evidence="2 3">
    <name type="scientific">Candidatus Beckwithbacteria bacterium GW2011_GWC2_47_9</name>
    <dbReference type="NCBI Taxonomy" id="1618373"/>
    <lineage>
        <taxon>Bacteria</taxon>
        <taxon>Candidatus Beckwithiibacteriota</taxon>
    </lineage>
</organism>
<dbReference type="EMBL" id="LCOZ01000001">
    <property type="protein sequence ID" value="KKU88192.1"/>
    <property type="molecule type" value="Genomic_DNA"/>
</dbReference>